<dbReference type="EMBL" id="JMCC02000162">
    <property type="protein sequence ID" value="KIG11947.1"/>
    <property type="molecule type" value="Genomic_DNA"/>
</dbReference>
<gene>
    <name evidence="1" type="ORF">DB30_02248</name>
</gene>
<evidence type="ECO:0000313" key="2">
    <source>
        <dbReference type="Proteomes" id="UP000031599"/>
    </source>
</evidence>
<organism evidence="1 2">
    <name type="scientific">Enhygromyxa salina</name>
    <dbReference type="NCBI Taxonomy" id="215803"/>
    <lineage>
        <taxon>Bacteria</taxon>
        <taxon>Pseudomonadati</taxon>
        <taxon>Myxococcota</taxon>
        <taxon>Polyangia</taxon>
        <taxon>Nannocystales</taxon>
        <taxon>Nannocystaceae</taxon>
        <taxon>Enhygromyxa</taxon>
    </lineage>
</organism>
<dbReference type="Proteomes" id="UP000031599">
    <property type="component" value="Unassembled WGS sequence"/>
</dbReference>
<dbReference type="PROSITE" id="PS51257">
    <property type="entry name" value="PROKAR_LIPOPROTEIN"/>
    <property type="match status" value="1"/>
</dbReference>
<reference evidence="1 2" key="1">
    <citation type="submission" date="2014-12" db="EMBL/GenBank/DDBJ databases">
        <title>Genome assembly of Enhygromyxa salina DSM 15201.</title>
        <authorList>
            <person name="Sharma G."/>
            <person name="Subramanian S."/>
        </authorList>
    </citation>
    <scope>NUCLEOTIDE SEQUENCE [LARGE SCALE GENOMIC DNA]</scope>
    <source>
        <strain evidence="1 2">DSM 15201</strain>
    </source>
</reference>
<evidence type="ECO:0008006" key="3">
    <source>
        <dbReference type="Google" id="ProtNLM"/>
    </source>
</evidence>
<proteinExistence type="predicted"/>
<dbReference type="AlphaFoldDB" id="A0A0C2CVN8"/>
<name>A0A0C2CVN8_9BACT</name>
<accession>A0A0C2CVN8</accession>
<evidence type="ECO:0000313" key="1">
    <source>
        <dbReference type="EMBL" id="KIG11947.1"/>
    </source>
</evidence>
<comment type="caution">
    <text evidence="1">The sequence shown here is derived from an EMBL/GenBank/DDBJ whole genome shotgun (WGS) entry which is preliminary data.</text>
</comment>
<sequence>MRHERSGNGMARILRTSTGSTVVLFAVALGLLGACDKPKVNSWRDFTGGSNYDPIHIERAQVDDARATALATRGAAETSGYGYVLARFIWEQRDLFAAVERAAADPEYSFEPPASIAGFDRAAHVADYVMLAKEVYARVGSPPLDAEGKPEKYPEWLFREYAFTLALATNNCELMREDVAERSVCDNQQLNFERVDAVCEPDAAAFGAMCRKIFDAMPELDDRYYLMVQCGGHIMPGKEREGAATWATAEEMAFYDKMVAKRDFEQVLAAGNRAAAAEENRQRKADYAQDQADYEASKGAIENVSQIGSLDDEGRPVAPEMVEVRGFTAPPTGSVDVTSSVTISSSCAENLELGTHDGGPSLVVEAGSTFSITVPTCTQLCLFAPQRRELGCARVSRTANYEILPDCNTLHRLLDLEKIGAP</sequence>
<protein>
    <recommendedName>
        <fullName evidence="3">Lipoprotein</fullName>
    </recommendedName>
</protein>